<dbReference type="GO" id="GO:0015648">
    <property type="term" value="F:lipid-linked peptidoglycan transporter activity"/>
    <property type="evidence" value="ECO:0007669"/>
    <property type="project" value="TreeGrafter"/>
</dbReference>
<reference evidence="7 8" key="1">
    <citation type="journal article" date="2012" name="ISME J.">
        <title>Nitrification expanded: discovery, physiology and genomics of a nitrite-oxidizing bacterium from the phylum Chloroflexi.</title>
        <authorList>
            <person name="Sorokin D.Y."/>
            <person name="Lucker S."/>
            <person name="Vejmelkova D."/>
            <person name="Kostrikina N.A."/>
            <person name="Kleerebezem R."/>
            <person name="Rijpstra W.I."/>
            <person name="Damste J.S."/>
            <person name="Le Paslier D."/>
            <person name="Muyzer G."/>
            <person name="Wagner M."/>
            <person name="van Loosdrecht M.C."/>
            <person name="Daims H."/>
        </authorList>
    </citation>
    <scope>NUCLEOTIDE SEQUENCE [LARGE SCALE GENOMIC DNA]</scope>
    <source>
        <strain evidence="8">none</strain>
    </source>
</reference>
<evidence type="ECO:0000313" key="7">
    <source>
        <dbReference type="EMBL" id="CCF83563.1"/>
    </source>
</evidence>
<gene>
    <name evidence="7" type="ORF">NITHO_2420001</name>
</gene>
<comment type="caution">
    <text evidence="7">The sequence shown here is derived from an EMBL/GenBank/DDBJ whole genome shotgun (WGS) entry which is preliminary data.</text>
</comment>
<evidence type="ECO:0000313" key="8">
    <source>
        <dbReference type="Proteomes" id="UP000004221"/>
    </source>
</evidence>
<dbReference type="InterPro" id="IPR001182">
    <property type="entry name" value="FtsW/RodA"/>
</dbReference>
<dbReference type="GO" id="GO:0005886">
    <property type="term" value="C:plasma membrane"/>
    <property type="evidence" value="ECO:0007669"/>
    <property type="project" value="TreeGrafter"/>
</dbReference>
<evidence type="ECO:0000256" key="2">
    <source>
        <dbReference type="ARBA" id="ARBA00022692"/>
    </source>
</evidence>
<dbReference type="AlphaFoldDB" id="I4EFV1"/>
<dbReference type="Proteomes" id="UP000004221">
    <property type="component" value="Unassembled WGS sequence"/>
</dbReference>
<evidence type="ECO:0000256" key="6">
    <source>
        <dbReference type="SAM" id="Phobius"/>
    </source>
</evidence>
<feature type="transmembrane region" description="Helical" evidence="6">
    <location>
        <begin position="341"/>
        <end position="362"/>
    </location>
</feature>
<keyword evidence="3" id="KW-0133">Cell shape</keyword>
<dbReference type="GO" id="GO:0051301">
    <property type="term" value="P:cell division"/>
    <property type="evidence" value="ECO:0007669"/>
    <property type="project" value="InterPro"/>
</dbReference>
<feature type="transmembrane region" description="Helical" evidence="6">
    <location>
        <begin position="71"/>
        <end position="88"/>
    </location>
</feature>
<dbReference type="RefSeq" id="WP_008476891.1">
    <property type="nucleotide sequence ID" value="NZ_CAGS01000160.1"/>
</dbReference>
<dbReference type="GO" id="GO:0032153">
    <property type="term" value="C:cell division site"/>
    <property type="evidence" value="ECO:0007669"/>
    <property type="project" value="TreeGrafter"/>
</dbReference>
<feature type="transmembrane region" description="Helical" evidence="6">
    <location>
        <begin position="138"/>
        <end position="155"/>
    </location>
</feature>
<feature type="transmembrane region" description="Helical" evidence="6">
    <location>
        <begin position="404"/>
        <end position="426"/>
    </location>
</feature>
<sequence>MMGRLRQFRLTEVQLLLVPSLMAIVGLLTIFLVQTGERAWSWSDIWVSLAYVAFLFGMSLWLSISGFKGDQVLFPIVAMLAGLGLLVTERLHPVFVDRGGGWTNLAQRQLLFLAIGLGLLWAMMVVVRRLDWLRRYKYTWAFGGVLLMLITLVIGQETYGARLWLDFGFFTVEPDEIVKVILVVFFAAYLDEYRDLITGTYQLGPVRLPPIPYLMPMVGMWLLSVMIVVFQNNLGTALLFFGIFLTMLYVATGRLLYVVTGLGSFAVAVVVSYQLFGRVAIRAQNWINPWVDPSDTGFQQIQSDYAMAAGHLFGTGLGYGHPQLIPVVQTDYVYSLIGEELGLLGTFAVLILYMLLVARGFTIALRSESGFAKLLAVGLTTIFALQTLIILGGVVRLIPLTGITLPFISAGGSSLLTNFLMIGLLLRVSDPGWRKT</sequence>
<keyword evidence="5 6" id="KW-0472">Membrane</keyword>
<accession>I4EFV1</accession>
<dbReference type="OrthoDB" id="9812661at2"/>
<feature type="transmembrane region" description="Helical" evidence="6">
    <location>
        <begin position="12"/>
        <end position="33"/>
    </location>
</feature>
<evidence type="ECO:0000256" key="3">
    <source>
        <dbReference type="ARBA" id="ARBA00022960"/>
    </source>
</evidence>
<comment type="subcellular location">
    <subcellularLocation>
        <location evidence="1">Membrane</location>
        <topology evidence="1">Multi-pass membrane protein</topology>
    </subcellularLocation>
</comment>
<keyword evidence="8" id="KW-1185">Reference proteome</keyword>
<dbReference type="PANTHER" id="PTHR30474:SF3">
    <property type="entry name" value="PEPTIDOGLYCAN GLYCOSYLTRANSFERASE RODA"/>
    <property type="match status" value="1"/>
</dbReference>
<feature type="transmembrane region" description="Helical" evidence="6">
    <location>
        <begin position="374"/>
        <end position="398"/>
    </location>
</feature>
<keyword evidence="2 6" id="KW-0812">Transmembrane</keyword>
<protein>
    <submittedName>
        <fullName evidence="7">Cell cycle protein</fullName>
    </submittedName>
</protein>
<dbReference type="EMBL" id="CAGS01000160">
    <property type="protein sequence ID" value="CCF83563.1"/>
    <property type="molecule type" value="Genomic_DNA"/>
</dbReference>
<feature type="transmembrane region" description="Helical" evidence="6">
    <location>
        <begin position="45"/>
        <end position="64"/>
    </location>
</feature>
<organism evidence="7 8">
    <name type="scientific">Nitrolancea hollandica Lb</name>
    <dbReference type="NCBI Taxonomy" id="1129897"/>
    <lineage>
        <taxon>Bacteria</taxon>
        <taxon>Pseudomonadati</taxon>
        <taxon>Thermomicrobiota</taxon>
        <taxon>Thermomicrobia</taxon>
        <taxon>Sphaerobacterales</taxon>
        <taxon>Sphaerobacterineae</taxon>
        <taxon>Sphaerobacteraceae</taxon>
        <taxon>Nitrolancea</taxon>
    </lineage>
</organism>
<dbReference type="Pfam" id="PF01098">
    <property type="entry name" value="FTSW_RODA_SPOVE"/>
    <property type="match status" value="1"/>
</dbReference>
<feature type="transmembrane region" description="Helical" evidence="6">
    <location>
        <begin position="256"/>
        <end position="276"/>
    </location>
</feature>
<evidence type="ECO:0000256" key="5">
    <source>
        <dbReference type="ARBA" id="ARBA00023136"/>
    </source>
</evidence>
<dbReference type="PANTHER" id="PTHR30474">
    <property type="entry name" value="CELL CYCLE PROTEIN"/>
    <property type="match status" value="1"/>
</dbReference>
<feature type="transmembrane region" description="Helical" evidence="6">
    <location>
        <begin position="108"/>
        <end position="126"/>
    </location>
</feature>
<dbReference type="GO" id="GO:0008360">
    <property type="term" value="P:regulation of cell shape"/>
    <property type="evidence" value="ECO:0007669"/>
    <property type="project" value="UniProtKB-KW"/>
</dbReference>
<evidence type="ECO:0000256" key="4">
    <source>
        <dbReference type="ARBA" id="ARBA00022989"/>
    </source>
</evidence>
<keyword evidence="4 6" id="KW-1133">Transmembrane helix</keyword>
<proteinExistence type="predicted"/>
<evidence type="ECO:0000256" key="1">
    <source>
        <dbReference type="ARBA" id="ARBA00004141"/>
    </source>
</evidence>
<name>I4EFV1_9BACT</name>